<evidence type="ECO:0000256" key="4">
    <source>
        <dbReference type="ARBA" id="ARBA00023236"/>
    </source>
</evidence>
<reference evidence="6" key="1">
    <citation type="journal article" date="2015" name="Nature">
        <title>Complex archaea that bridge the gap between prokaryotes and eukaryotes.</title>
        <authorList>
            <person name="Spang A."/>
            <person name="Saw J.H."/>
            <person name="Jorgensen S.L."/>
            <person name="Zaremba-Niedzwiedzka K."/>
            <person name="Martijn J."/>
            <person name="Lind A.E."/>
            <person name="van Eijk R."/>
            <person name="Schleper C."/>
            <person name="Guy L."/>
            <person name="Ettema T.J."/>
        </authorList>
    </citation>
    <scope>NUCLEOTIDE SEQUENCE</scope>
</reference>
<dbReference type="GO" id="GO:0005829">
    <property type="term" value="C:cytosol"/>
    <property type="evidence" value="ECO:0007669"/>
    <property type="project" value="TreeGrafter"/>
</dbReference>
<evidence type="ECO:0000256" key="1">
    <source>
        <dbReference type="ARBA" id="ARBA00022763"/>
    </source>
</evidence>
<keyword evidence="1" id="KW-0227">DNA damage</keyword>
<dbReference type="AlphaFoldDB" id="A0A0F9Q049"/>
<evidence type="ECO:0000256" key="2">
    <source>
        <dbReference type="ARBA" id="ARBA00023199"/>
    </source>
</evidence>
<accession>A0A0F9Q049</accession>
<proteinExistence type="predicted"/>
<dbReference type="GO" id="GO:0009432">
    <property type="term" value="P:SOS response"/>
    <property type="evidence" value="ECO:0007669"/>
    <property type="project" value="UniProtKB-KW"/>
</dbReference>
<evidence type="ECO:0000313" key="6">
    <source>
        <dbReference type="EMBL" id="KKN30347.1"/>
    </source>
</evidence>
<dbReference type="Gene3D" id="3.40.1170.60">
    <property type="match status" value="1"/>
</dbReference>
<dbReference type="Pfam" id="PF13438">
    <property type="entry name" value="DUF4113"/>
    <property type="match status" value="1"/>
</dbReference>
<evidence type="ECO:0000259" key="5">
    <source>
        <dbReference type="PROSITE" id="PS50173"/>
    </source>
</evidence>
<dbReference type="PANTHER" id="PTHR11076:SF34">
    <property type="entry name" value="PROTEIN UMUC"/>
    <property type="match status" value="1"/>
</dbReference>
<dbReference type="InterPro" id="IPR025188">
    <property type="entry name" value="DUF4113"/>
</dbReference>
<dbReference type="Pfam" id="PF11799">
    <property type="entry name" value="IMS_C"/>
    <property type="match status" value="1"/>
</dbReference>
<dbReference type="Gene3D" id="3.30.70.270">
    <property type="match status" value="1"/>
</dbReference>
<dbReference type="GO" id="GO:0003684">
    <property type="term" value="F:damaged DNA binding"/>
    <property type="evidence" value="ECO:0007669"/>
    <property type="project" value="InterPro"/>
</dbReference>
<dbReference type="InterPro" id="IPR017961">
    <property type="entry name" value="DNA_pol_Y-fam_little_finger"/>
</dbReference>
<feature type="domain" description="UmuC" evidence="5">
    <location>
        <begin position="2"/>
        <end position="189"/>
    </location>
</feature>
<gene>
    <name evidence="6" type="ORF">LCGC14_0835090</name>
</gene>
<protein>
    <recommendedName>
        <fullName evidence="5">UmuC domain-containing protein</fullName>
    </recommendedName>
</protein>
<keyword evidence="2" id="KW-0741">SOS mutagenesis</keyword>
<dbReference type="GO" id="GO:0003887">
    <property type="term" value="F:DNA-directed DNA polymerase activity"/>
    <property type="evidence" value="ECO:0007669"/>
    <property type="project" value="TreeGrafter"/>
</dbReference>
<evidence type="ECO:0000256" key="3">
    <source>
        <dbReference type="ARBA" id="ARBA00023204"/>
    </source>
</evidence>
<dbReference type="CDD" id="cd01700">
    <property type="entry name" value="PolY_Pol_V_umuC"/>
    <property type="match status" value="1"/>
</dbReference>
<keyword evidence="4" id="KW-0742">SOS response</keyword>
<dbReference type="EMBL" id="LAZR01002414">
    <property type="protein sequence ID" value="KKN30347.1"/>
    <property type="molecule type" value="Genomic_DNA"/>
</dbReference>
<dbReference type="GO" id="GO:0042276">
    <property type="term" value="P:error-prone translesion synthesis"/>
    <property type="evidence" value="ECO:0007669"/>
    <property type="project" value="TreeGrafter"/>
</dbReference>
<dbReference type="PROSITE" id="PS50173">
    <property type="entry name" value="UMUC"/>
    <property type="match status" value="1"/>
</dbReference>
<dbReference type="Gene3D" id="1.10.150.20">
    <property type="entry name" value="5' to 3' exonuclease, C-terminal subdomain"/>
    <property type="match status" value="1"/>
</dbReference>
<sequence>MWVLCDINAAYVSFIQLFNPQYDINSTPLGVLSSNQGNVIARNQPMKALGIKMGEPHFRIKELIQSSNGHVWGSNFTLFGDMSNRFHTELEELMFDCHRYSIDESFGRIDSTMAPNPKSYALHIKNTLAKNLGIGVGVAHTKTLAKLASHAAKLNEWKAKTNGVAVLDTPLKVDWVLQRVKTRDVWGVGSKTAEKLSSQGITSGLELKNLNVVEAKRKFGVVLSRTIQELNGVNAVELKDLNEGRDSICVSKSMGKLVSDLNELKSALSSHVSTGSMKLRRFELFTNSMTIFVSTDVFRSSQPQLSKSIQVNLPFHCTDCDVLIKYAMFSLSQIYQEGYLFKKVGVIFNQLLSKNDHQQLNLFNDSGISNVNKKTTVSDEINSKFGNNVIRFGVQGFKQEWKPKDGLAPKSYTTNLKELPVALAK</sequence>
<dbReference type="SUPFAM" id="SSF56672">
    <property type="entry name" value="DNA/RNA polymerases"/>
    <property type="match status" value="1"/>
</dbReference>
<keyword evidence="3" id="KW-0234">DNA repair</keyword>
<comment type="caution">
    <text evidence="6">The sequence shown here is derived from an EMBL/GenBank/DDBJ whole genome shotgun (WGS) entry which is preliminary data.</text>
</comment>
<dbReference type="InterPro" id="IPR043128">
    <property type="entry name" value="Rev_trsase/Diguanyl_cyclase"/>
</dbReference>
<dbReference type="InterPro" id="IPR043502">
    <property type="entry name" value="DNA/RNA_pol_sf"/>
</dbReference>
<dbReference type="InterPro" id="IPR050116">
    <property type="entry name" value="DNA_polymerase-Y"/>
</dbReference>
<dbReference type="Pfam" id="PF00817">
    <property type="entry name" value="IMS"/>
    <property type="match status" value="1"/>
</dbReference>
<dbReference type="GO" id="GO:0006281">
    <property type="term" value="P:DNA repair"/>
    <property type="evidence" value="ECO:0007669"/>
    <property type="project" value="UniProtKB-KW"/>
</dbReference>
<organism evidence="6">
    <name type="scientific">marine sediment metagenome</name>
    <dbReference type="NCBI Taxonomy" id="412755"/>
    <lineage>
        <taxon>unclassified sequences</taxon>
        <taxon>metagenomes</taxon>
        <taxon>ecological metagenomes</taxon>
    </lineage>
</organism>
<name>A0A0F9Q049_9ZZZZ</name>
<dbReference type="PANTHER" id="PTHR11076">
    <property type="entry name" value="DNA REPAIR POLYMERASE UMUC / TRANSFERASE FAMILY MEMBER"/>
    <property type="match status" value="1"/>
</dbReference>
<dbReference type="InterPro" id="IPR001126">
    <property type="entry name" value="UmuC"/>
</dbReference>